<organism evidence="3 4">
    <name type="scientific">Podospora didyma</name>
    <dbReference type="NCBI Taxonomy" id="330526"/>
    <lineage>
        <taxon>Eukaryota</taxon>
        <taxon>Fungi</taxon>
        <taxon>Dikarya</taxon>
        <taxon>Ascomycota</taxon>
        <taxon>Pezizomycotina</taxon>
        <taxon>Sordariomycetes</taxon>
        <taxon>Sordariomycetidae</taxon>
        <taxon>Sordariales</taxon>
        <taxon>Podosporaceae</taxon>
        <taxon>Podospora</taxon>
    </lineage>
</organism>
<dbReference type="PANTHER" id="PTHR33840:SF1">
    <property type="entry name" value="TLE1 PHOSPHOLIPASE DOMAIN-CONTAINING PROTEIN"/>
    <property type="match status" value="1"/>
</dbReference>
<dbReference type="Pfam" id="PF09994">
    <property type="entry name" value="T6SS_Tle1-like_cat"/>
    <property type="match status" value="1"/>
</dbReference>
<feature type="region of interest" description="Disordered" evidence="1">
    <location>
        <begin position="408"/>
        <end position="447"/>
    </location>
</feature>
<reference evidence="3" key="1">
    <citation type="journal article" date="2023" name="Mol. Phylogenet. Evol.">
        <title>Genome-scale phylogeny and comparative genomics of the fungal order Sordariales.</title>
        <authorList>
            <person name="Hensen N."/>
            <person name="Bonometti L."/>
            <person name="Westerberg I."/>
            <person name="Brannstrom I.O."/>
            <person name="Guillou S."/>
            <person name="Cros-Aarteil S."/>
            <person name="Calhoun S."/>
            <person name="Haridas S."/>
            <person name="Kuo A."/>
            <person name="Mondo S."/>
            <person name="Pangilinan J."/>
            <person name="Riley R."/>
            <person name="LaButti K."/>
            <person name="Andreopoulos B."/>
            <person name="Lipzen A."/>
            <person name="Chen C."/>
            <person name="Yan M."/>
            <person name="Daum C."/>
            <person name="Ng V."/>
            <person name="Clum A."/>
            <person name="Steindorff A."/>
            <person name="Ohm R.A."/>
            <person name="Martin F."/>
            <person name="Silar P."/>
            <person name="Natvig D.O."/>
            <person name="Lalanne C."/>
            <person name="Gautier V."/>
            <person name="Ament-Velasquez S.L."/>
            <person name="Kruys A."/>
            <person name="Hutchinson M.I."/>
            <person name="Powell A.J."/>
            <person name="Barry K."/>
            <person name="Miller A.N."/>
            <person name="Grigoriev I.V."/>
            <person name="Debuchy R."/>
            <person name="Gladieux P."/>
            <person name="Hiltunen Thoren M."/>
            <person name="Johannesson H."/>
        </authorList>
    </citation>
    <scope>NUCLEOTIDE SEQUENCE</scope>
    <source>
        <strain evidence="3">CBS 232.78</strain>
    </source>
</reference>
<dbReference type="InterPro" id="IPR018712">
    <property type="entry name" value="Tle1-like_cat"/>
</dbReference>
<feature type="compositionally biased region" description="Polar residues" evidence="1">
    <location>
        <begin position="426"/>
        <end position="436"/>
    </location>
</feature>
<accession>A0AAE0N791</accession>
<gene>
    <name evidence="3" type="ORF">B0H63DRAFT_454008</name>
</gene>
<dbReference type="AlphaFoldDB" id="A0AAE0N791"/>
<sequence length="544" mass="59071">MPKVTHATNIVLCVDGSFNDQVNEHENLNTNITRIFKLIKGMTKTGRAQPVLYQQGVGTTSFFSSERLATVHKNIDMAFGTATAVENMLATNYHVISSSYSHHQGDKLFMFGFSRGAYVTRLTASLIVDIGTFKYSDLQDESWSKKGMKACCAYIVQSWLDAAGNKTKLDKMLAPFSKALDDRAEVEFLGVFDTVESIGTPNFGGLDLQSKRYKFAEEIADRPKILRGYHALSISEHRAVFKPILWTKNISGRKTSDGRPPQELVQTWFPGFHATVGGGDMDASFTVSILSLVWMMSKCYKLLDIDEKLLAKLVREAIAIKPSGPIEDSYVGALYKFLGTKYRTELGTGVNEFAHVSCDPKTWAALIGIDAMPNMKGTAAEVVRSDKLEIEKPEKFEQDIINEIRESRAAKATRKSSTGAADLPIRSSSNPASFLTGSAHVGPPKGSTVARMDEVLAAKKAVQQGAKVQGSATTSTQSTTTAKTQRPITERSATMGPPAVTKSSSQPPKAAVRRGTIDRGAVSSASERATASKTTQPASGKKAE</sequence>
<evidence type="ECO:0000313" key="3">
    <source>
        <dbReference type="EMBL" id="KAK3372703.1"/>
    </source>
</evidence>
<protein>
    <recommendedName>
        <fullName evidence="2">T6SS Phospholipase effector Tle1-like catalytic domain-containing protein</fullName>
    </recommendedName>
</protein>
<proteinExistence type="predicted"/>
<dbReference type="PANTHER" id="PTHR33840">
    <property type="match status" value="1"/>
</dbReference>
<evidence type="ECO:0000256" key="1">
    <source>
        <dbReference type="SAM" id="MobiDB-lite"/>
    </source>
</evidence>
<comment type="caution">
    <text evidence="3">The sequence shown here is derived from an EMBL/GenBank/DDBJ whole genome shotgun (WGS) entry which is preliminary data.</text>
</comment>
<keyword evidence="4" id="KW-1185">Reference proteome</keyword>
<evidence type="ECO:0000313" key="4">
    <source>
        <dbReference type="Proteomes" id="UP001285441"/>
    </source>
</evidence>
<evidence type="ECO:0000259" key="2">
    <source>
        <dbReference type="Pfam" id="PF09994"/>
    </source>
</evidence>
<dbReference type="Proteomes" id="UP001285441">
    <property type="component" value="Unassembled WGS sequence"/>
</dbReference>
<name>A0AAE0N791_9PEZI</name>
<feature type="compositionally biased region" description="Polar residues" evidence="1">
    <location>
        <begin position="523"/>
        <end position="538"/>
    </location>
</feature>
<feature type="domain" description="T6SS Phospholipase effector Tle1-like catalytic" evidence="2">
    <location>
        <begin position="9"/>
        <end position="297"/>
    </location>
</feature>
<dbReference type="EMBL" id="JAULSW010000008">
    <property type="protein sequence ID" value="KAK3372703.1"/>
    <property type="molecule type" value="Genomic_DNA"/>
</dbReference>
<feature type="region of interest" description="Disordered" evidence="1">
    <location>
        <begin position="464"/>
        <end position="544"/>
    </location>
</feature>
<reference evidence="3" key="2">
    <citation type="submission" date="2023-06" db="EMBL/GenBank/DDBJ databases">
        <authorList>
            <consortium name="Lawrence Berkeley National Laboratory"/>
            <person name="Haridas S."/>
            <person name="Hensen N."/>
            <person name="Bonometti L."/>
            <person name="Westerberg I."/>
            <person name="Brannstrom I.O."/>
            <person name="Guillou S."/>
            <person name="Cros-Aarteil S."/>
            <person name="Calhoun S."/>
            <person name="Kuo A."/>
            <person name="Mondo S."/>
            <person name="Pangilinan J."/>
            <person name="Riley R."/>
            <person name="LaButti K."/>
            <person name="Andreopoulos B."/>
            <person name="Lipzen A."/>
            <person name="Chen C."/>
            <person name="Yanf M."/>
            <person name="Daum C."/>
            <person name="Ng V."/>
            <person name="Clum A."/>
            <person name="Steindorff A."/>
            <person name="Ohm R."/>
            <person name="Martin F."/>
            <person name="Silar P."/>
            <person name="Natvig D."/>
            <person name="Lalanne C."/>
            <person name="Gautier V."/>
            <person name="Ament-velasquez S.L."/>
            <person name="Kruys A."/>
            <person name="Hutchinson M.I."/>
            <person name="Powell A.J."/>
            <person name="Barry K."/>
            <person name="Miller A.N."/>
            <person name="Grigoriev I.V."/>
            <person name="Debuchy R."/>
            <person name="Gladieux P."/>
            <person name="Thoren M.H."/>
            <person name="Johannesson H."/>
        </authorList>
    </citation>
    <scope>NUCLEOTIDE SEQUENCE</scope>
    <source>
        <strain evidence="3">CBS 232.78</strain>
    </source>
</reference>
<feature type="compositionally biased region" description="Low complexity" evidence="1">
    <location>
        <begin position="464"/>
        <end position="485"/>
    </location>
</feature>